<keyword evidence="3 5" id="KW-0678">Repressor</keyword>
<evidence type="ECO:0000256" key="5">
    <source>
        <dbReference type="HAMAP-Rule" id="MF_01477"/>
    </source>
</evidence>
<protein>
    <recommendedName>
        <fullName evidence="5">Ribosomal silencing factor RsfS</fullName>
    </recommendedName>
</protein>
<dbReference type="GO" id="GO:0090071">
    <property type="term" value="P:negative regulation of ribosome biogenesis"/>
    <property type="evidence" value="ECO:0007669"/>
    <property type="project" value="UniProtKB-UniRule"/>
</dbReference>
<dbReference type="RefSeq" id="WP_132767183.1">
    <property type="nucleotide sequence ID" value="NZ_SMAB01000003.1"/>
</dbReference>
<dbReference type="Pfam" id="PF02410">
    <property type="entry name" value="RsfS"/>
    <property type="match status" value="1"/>
</dbReference>
<comment type="caution">
    <text evidence="6">The sequence shown here is derived from an EMBL/GenBank/DDBJ whole genome shotgun (WGS) entry which is preliminary data.</text>
</comment>
<dbReference type="Proteomes" id="UP000295788">
    <property type="component" value="Unassembled WGS sequence"/>
</dbReference>
<keyword evidence="7" id="KW-1185">Reference proteome</keyword>
<evidence type="ECO:0000256" key="3">
    <source>
        <dbReference type="ARBA" id="ARBA00022491"/>
    </source>
</evidence>
<gene>
    <name evidence="5" type="primary">rsfS</name>
    <name evidence="6" type="ORF">EDD72_103106</name>
</gene>
<name>A0A4R3KJS7_9BACI</name>
<dbReference type="HAMAP" id="MF_01477">
    <property type="entry name" value="Iojap_RsfS"/>
    <property type="match status" value="1"/>
</dbReference>
<comment type="similarity">
    <text evidence="1 5">Belongs to the Iojap/RsfS family.</text>
</comment>
<dbReference type="InterPro" id="IPR004394">
    <property type="entry name" value="Iojap/RsfS/C7orf30"/>
</dbReference>
<sequence length="119" mass="13514">MEQSILDIAKLAAKIASDKKAKDVVVLEIKGLSVIADYFVICSGNSETQVQAIANEIKDKMEEQQIEVKGWEGMDQARWVLIDLGDVVVHVFHKDEREFYNLERLWRDAPVIEVEGVVE</sequence>
<dbReference type="SUPFAM" id="SSF81301">
    <property type="entry name" value="Nucleotidyltransferase"/>
    <property type="match status" value="1"/>
</dbReference>
<keyword evidence="4 5" id="KW-0810">Translation regulation</keyword>
<dbReference type="GO" id="GO:0005737">
    <property type="term" value="C:cytoplasm"/>
    <property type="evidence" value="ECO:0007669"/>
    <property type="project" value="UniProtKB-SubCell"/>
</dbReference>
<dbReference type="InterPro" id="IPR043519">
    <property type="entry name" value="NT_sf"/>
</dbReference>
<dbReference type="GO" id="GO:0017148">
    <property type="term" value="P:negative regulation of translation"/>
    <property type="evidence" value="ECO:0007669"/>
    <property type="project" value="UniProtKB-UniRule"/>
</dbReference>
<comment type="subunit">
    <text evidence="5">Interacts with ribosomal protein uL14 (rplN).</text>
</comment>
<dbReference type="FunFam" id="3.30.460.10:FF:000015">
    <property type="entry name" value="Ribosomal silencing factor RsfS"/>
    <property type="match status" value="1"/>
</dbReference>
<dbReference type="OrthoDB" id="9793681at2"/>
<comment type="function">
    <text evidence="5">Functions as a ribosomal silencing factor. Interacts with ribosomal protein uL14 (rplN), blocking formation of intersubunit bridge B8. Prevents association of the 30S and 50S ribosomal subunits and the formation of functional ribosomes, thus repressing translation.</text>
</comment>
<dbReference type="Gene3D" id="3.30.460.10">
    <property type="entry name" value="Beta Polymerase, domain 2"/>
    <property type="match status" value="1"/>
</dbReference>
<accession>A0A4R3KJS7</accession>
<dbReference type="GO" id="GO:0042256">
    <property type="term" value="P:cytosolic ribosome assembly"/>
    <property type="evidence" value="ECO:0007669"/>
    <property type="project" value="UniProtKB-UniRule"/>
</dbReference>
<dbReference type="PANTHER" id="PTHR21043">
    <property type="entry name" value="IOJAP SUPERFAMILY ORTHOLOG"/>
    <property type="match status" value="1"/>
</dbReference>
<dbReference type="GO" id="GO:0043023">
    <property type="term" value="F:ribosomal large subunit binding"/>
    <property type="evidence" value="ECO:0007669"/>
    <property type="project" value="TreeGrafter"/>
</dbReference>
<dbReference type="AlphaFoldDB" id="A0A4R3KJS7"/>
<evidence type="ECO:0000256" key="4">
    <source>
        <dbReference type="ARBA" id="ARBA00022845"/>
    </source>
</evidence>
<evidence type="ECO:0000256" key="2">
    <source>
        <dbReference type="ARBA" id="ARBA00022490"/>
    </source>
</evidence>
<comment type="subcellular location">
    <subcellularLocation>
        <location evidence="5">Cytoplasm</location>
    </subcellularLocation>
</comment>
<reference evidence="6 7" key="1">
    <citation type="submission" date="2019-03" db="EMBL/GenBank/DDBJ databases">
        <title>Genomic Encyclopedia of Type Strains, Phase IV (KMG-IV): sequencing the most valuable type-strain genomes for metagenomic binning, comparative biology and taxonomic classification.</title>
        <authorList>
            <person name="Goeker M."/>
        </authorList>
    </citation>
    <scope>NUCLEOTIDE SEQUENCE [LARGE SCALE GENOMIC DNA]</scope>
    <source>
        <strain evidence="6 7">DSM 23802</strain>
    </source>
</reference>
<keyword evidence="2 5" id="KW-0963">Cytoplasm</keyword>
<evidence type="ECO:0000256" key="1">
    <source>
        <dbReference type="ARBA" id="ARBA00010574"/>
    </source>
</evidence>
<dbReference type="NCBIfam" id="TIGR00090">
    <property type="entry name" value="rsfS_iojap_ybeB"/>
    <property type="match status" value="1"/>
</dbReference>
<evidence type="ECO:0000313" key="7">
    <source>
        <dbReference type="Proteomes" id="UP000295788"/>
    </source>
</evidence>
<dbReference type="EMBL" id="SMAB01000003">
    <property type="protein sequence ID" value="TCS83782.1"/>
    <property type="molecule type" value="Genomic_DNA"/>
</dbReference>
<dbReference type="PANTHER" id="PTHR21043:SF0">
    <property type="entry name" value="MITOCHONDRIAL ASSEMBLY OF RIBOSOMAL LARGE SUBUNIT PROTEIN 1"/>
    <property type="match status" value="1"/>
</dbReference>
<proteinExistence type="inferred from homology"/>
<organism evidence="6 7">
    <name type="scientific">Tepidibacillus fermentans</name>
    <dbReference type="NCBI Taxonomy" id="1281767"/>
    <lineage>
        <taxon>Bacteria</taxon>
        <taxon>Bacillati</taxon>
        <taxon>Bacillota</taxon>
        <taxon>Bacilli</taxon>
        <taxon>Bacillales</taxon>
        <taxon>Bacillaceae</taxon>
        <taxon>Tepidibacillus</taxon>
    </lineage>
</organism>
<evidence type="ECO:0000313" key="6">
    <source>
        <dbReference type="EMBL" id="TCS83782.1"/>
    </source>
</evidence>